<evidence type="ECO:0000313" key="3">
    <source>
        <dbReference type="Proteomes" id="UP000480222"/>
    </source>
</evidence>
<protein>
    <submittedName>
        <fullName evidence="2">Uncharacterized protein</fullName>
    </submittedName>
</protein>
<feature type="region of interest" description="Disordered" evidence="1">
    <location>
        <begin position="30"/>
        <end position="57"/>
    </location>
</feature>
<dbReference type="EMBL" id="CADDAV010000009">
    <property type="protein sequence ID" value="CAB0588423.1"/>
    <property type="molecule type" value="Genomic_DNA"/>
</dbReference>
<dbReference type="Proteomes" id="UP000480222">
    <property type="component" value="Unassembled WGS sequence"/>
</dbReference>
<proteinExistence type="predicted"/>
<reference evidence="2 3" key="1">
    <citation type="submission" date="2020-02" db="EMBL/GenBank/DDBJ databases">
        <authorList>
            <person name="Brisse S."/>
        </authorList>
    </citation>
    <scope>NUCLEOTIDE SEQUENCE [LARGE SCALE GENOMIC DNA]</scope>
    <source>
        <strain evidence="2">CIP107547</strain>
    </source>
</reference>
<gene>
    <name evidence="2" type="ORF">CIP107547_00617</name>
</gene>
<dbReference type="KEGG" id="cdip:ERS451417_00436"/>
<name>A0A811G1V5_CORDP</name>
<sequence length="57" mass="5999">MTLVFSLAVGFSSPAIFLGRHFPPEVSPQDIACHGEVGDGTDYELGRAGPQSDVPQP</sequence>
<organism evidence="2 3">
    <name type="scientific">Corynebacterium diphtheriae</name>
    <dbReference type="NCBI Taxonomy" id="1717"/>
    <lineage>
        <taxon>Bacteria</taxon>
        <taxon>Bacillati</taxon>
        <taxon>Actinomycetota</taxon>
        <taxon>Actinomycetes</taxon>
        <taxon>Mycobacteriales</taxon>
        <taxon>Corynebacteriaceae</taxon>
        <taxon>Corynebacterium</taxon>
    </lineage>
</organism>
<evidence type="ECO:0000313" key="2">
    <source>
        <dbReference type="EMBL" id="CAB0588423.1"/>
    </source>
</evidence>
<comment type="caution">
    <text evidence="2">The sequence shown here is derived from an EMBL/GenBank/DDBJ whole genome shotgun (WGS) entry which is preliminary data.</text>
</comment>
<accession>A0A811G1V5</accession>
<dbReference type="AlphaFoldDB" id="A0A811G1V5"/>
<evidence type="ECO:0000256" key="1">
    <source>
        <dbReference type="SAM" id="MobiDB-lite"/>
    </source>
</evidence>